<protein>
    <submittedName>
        <fullName evidence="2">Histidine phosphatase family protein</fullName>
    </submittedName>
</protein>
<dbReference type="Pfam" id="PF00300">
    <property type="entry name" value="His_Phos_1"/>
    <property type="match status" value="1"/>
</dbReference>
<dbReference type="Gene3D" id="3.40.50.1240">
    <property type="entry name" value="Phosphoglycerate mutase-like"/>
    <property type="match status" value="1"/>
</dbReference>
<evidence type="ECO:0000313" key="3">
    <source>
        <dbReference type="Proteomes" id="UP001623553"/>
    </source>
</evidence>
<name>A0ABW8U657_9BACT</name>
<dbReference type="PANTHER" id="PTHR46517:SF1">
    <property type="entry name" value="FRUCTOSE-2,6-BISPHOSPHATASE TIGAR"/>
    <property type="match status" value="1"/>
</dbReference>
<dbReference type="InterPro" id="IPR051695">
    <property type="entry name" value="Phosphoglycerate_Mutase"/>
</dbReference>
<comment type="caution">
    <text evidence="2">The sequence shown here is derived from an EMBL/GenBank/DDBJ whole genome shotgun (WGS) entry which is preliminary data.</text>
</comment>
<dbReference type="EMBL" id="JBEWZF010000002">
    <property type="protein sequence ID" value="MFL0298741.1"/>
    <property type="molecule type" value="Genomic_DNA"/>
</dbReference>
<keyword evidence="1" id="KW-0378">Hydrolase</keyword>
<dbReference type="SUPFAM" id="SSF53254">
    <property type="entry name" value="Phosphoglycerate mutase-like"/>
    <property type="match status" value="1"/>
</dbReference>
<dbReference type="CDD" id="cd07067">
    <property type="entry name" value="HP_PGM_like"/>
    <property type="match status" value="1"/>
</dbReference>
<dbReference type="Proteomes" id="UP001623553">
    <property type="component" value="Unassembled WGS sequence"/>
</dbReference>
<dbReference type="RefSeq" id="WP_406800529.1">
    <property type="nucleotide sequence ID" value="NZ_JBEWZF010000002.1"/>
</dbReference>
<dbReference type="SMART" id="SM00855">
    <property type="entry name" value="PGAM"/>
    <property type="match status" value="1"/>
</dbReference>
<dbReference type="PANTHER" id="PTHR46517">
    <property type="entry name" value="FRUCTOSE-2,6-BISPHOSPHATASE TIGAR"/>
    <property type="match status" value="1"/>
</dbReference>
<evidence type="ECO:0000313" key="2">
    <source>
        <dbReference type="EMBL" id="MFL0298741.1"/>
    </source>
</evidence>
<evidence type="ECO:0000256" key="1">
    <source>
        <dbReference type="ARBA" id="ARBA00022801"/>
    </source>
</evidence>
<accession>A0ABW8U657</accession>
<gene>
    <name evidence="2" type="ORF">AAE961_07650</name>
</gene>
<dbReference type="InterPro" id="IPR029033">
    <property type="entry name" value="His_PPase_superfam"/>
</dbReference>
<sequence length="200" mass="23460">MNLYVVRHGNTFLEKQVPVRIGQKTNLPLVESGVNQAVELGKYFLREKIIFDVVFCSFLDRTKQTADLIMNYQPNQILPIQDVLFNEIDHGIDEGKSDTEIKLRIGEKALFDWDQYGIVPEGWIVDEENRKKEWRIFINKYKDKFENILVVTSNGSARFLLKSFNFSNDIPNLKLRTGSFSKINFQDENRVVIKQWDKRP</sequence>
<reference evidence="2 3" key="1">
    <citation type="submission" date="2024-07" db="EMBL/GenBank/DDBJ databases">
        <authorList>
            <person name="Pitt A."/>
            <person name="Hahn M.W."/>
        </authorList>
    </citation>
    <scope>NUCLEOTIDE SEQUENCE [LARGE SCALE GENOMIC DNA]</scope>
    <source>
        <strain evidence="2 3">2-BAHN-186B</strain>
    </source>
</reference>
<dbReference type="InterPro" id="IPR013078">
    <property type="entry name" value="His_Pase_superF_clade-1"/>
</dbReference>
<organism evidence="2 3">
    <name type="scientific">Aquirufa novilacunae</name>
    <dbReference type="NCBI Taxonomy" id="3139305"/>
    <lineage>
        <taxon>Bacteria</taxon>
        <taxon>Pseudomonadati</taxon>
        <taxon>Bacteroidota</taxon>
        <taxon>Cytophagia</taxon>
        <taxon>Cytophagales</taxon>
        <taxon>Flectobacillaceae</taxon>
        <taxon>Aquirufa</taxon>
    </lineage>
</organism>
<keyword evidence="3" id="KW-1185">Reference proteome</keyword>
<proteinExistence type="predicted"/>